<dbReference type="GO" id="GO:0005975">
    <property type="term" value="P:carbohydrate metabolic process"/>
    <property type="evidence" value="ECO:0007669"/>
    <property type="project" value="InterPro"/>
</dbReference>
<reference evidence="12 13" key="1">
    <citation type="journal article" date="2019" name="Nat. Ecol. Evol.">
        <title>Megaphylogeny resolves global patterns of mushroom evolution.</title>
        <authorList>
            <person name="Varga T."/>
            <person name="Krizsan K."/>
            <person name="Foldi C."/>
            <person name="Dima B."/>
            <person name="Sanchez-Garcia M."/>
            <person name="Sanchez-Ramirez S."/>
            <person name="Szollosi G.J."/>
            <person name="Szarkandi J.G."/>
            <person name="Papp V."/>
            <person name="Albert L."/>
            <person name="Andreopoulos W."/>
            <person name="Angelini C."/>
            <person name="Antonin V."/>
            <person name="Barry K.W."/>
            <person name="Bougher N.L."/>
            <person name="Buchanan P."/>
            <person name="Buyck B."/>
            <person name="Bense V."/>
            <person name="Catcheside P."/>
            <person name="Chovatia M."/>
            <person name="Cooper J."/>
            <person name="Damon W."/>
            <person name="Desjardin D."/>
            <person name="Finy P."/>
            <person name="Geml J."/>
            <person name="Haridas S."/>
            <person name="Hughes K."/>
            <person name="Justo A."/>
            <person name="Karasinski D."/>
            <person name="Kautmanova I."/>
            <person name="Kiss B."/>
            <person name="Kocsube S."/>
            <person name="Kotiranta H."/>
            <person name="LaButti K.M."/>
            <person name="Lechner B.E."/>
            <person name="Liimatainen K."/>
            <person name="Lipzen A."/>
            <person name="Lukacs Z."/>
            <person name="Mihaltcheva S."/>
            <person name="Morgado L.N."/>
            <person name="Niskanen T."/>
            <person name="Noordeloos M.E."/>
            <person name="Ohm R.A."/>
            <person name="Ortiz-Santana B."/>
            <person name="Ovrebo C."/>
            <person name="Racz N."/>
            <person name="Riley R."/>
            <person name="Savchenko A."/>
            <person name="Shiryaev A."/>
            <person name="Soop K."/>
            <person name="Spirin V."/>
            <person name="Szebenyi C."/>
            <person name="Tomsovsky M."/>
            <person name="Tulloss R.E."/>
            <person name="Uehling J."/>
            <person name="Grigoriev I.V."/>
            <person name="Vagvolgyi C."/>
            <person name="Papp T."/>
            <person name="Martin F.M."/>
            <person name="Miettinen O."/>
            <person name="Hibbett D.S."/>
            <person name="Nagy L.G."/>
        </authorList>
    </citation>
    <scope>NUCLEOTIDE SEQUENCE [LARGE SCALE GENOMIC DNA]</scope>
    <source>
        <strain evidence="12 13">CBS 166.37</strain>
    </source>
</reference>
<evidence type="ECO:0000313" key="12">
    <source>
        <dbReference type="EMBL" id="TFK38913.1"/>
    </source>
</evidence>
<dbReference type="Pfam" id="PF22666">
    <property type="entry name" value="Glyco_hydro_2_N2"/>
    <property type="match status" value="1"/>
</dbReference>
<gene>
    <name evidence="12" type="ORF">BDQ12DRAFT_698324</name>
</gene>
<dbReference type="SUPFAM" id="SSF49303">
    <property type="entry name" value="beta-Galactosidase/glucuronidase domain"/>
    <property type="match status" value="2"/>
</dbReference>
<dbReference type="InterPro" id="IPR054593">
    <property type="entry name" value="Beta-mannosidase-like_N2"/>
</dbReference>
<dbReference type="Gene3D" id="3.20.20.80">
    <property type="entry name" value="Glycosidases"/>
    <property type="match status" value="1"/>
</dbReference>
<dbReference type="EC" id="3.2.1.25" evidence="3"/>
<comment type="similarity">
    <text evidence="6">Belongs to the glycosyl hydrolase 2 family. Beta-mannosidase B subfamily.</text>
</comment>
<dbReference type="InterPro" id="IPR013783">
    <property type="entry name" value="Ig-like_fold"/>
</dbReference>
<name>A0A5C3M2F5_9AGAR</name>
<evidence type="ECO:0000256" key="8">
    <source>
        <dbReference type="ARBA" id="ARBA00041614"/>
    </source>
</evidence>
<keyword evidence="4 12" id="KW-0378">Hydrolase</keyword>
<dbReference type="SUPFAM" id="SSF49785">
    <property type="entry name" value="Galactose-binding domain-like"/>
    <property type="match status" value="1"/>
</dbReference>
<dbReference type="GO" id="GO:0006516">
    <property type="term" value="P:glycoprotein catabolic process"/>
    <property type="evidence" value="ECO:0007669"/>
    <property type="project" value="TreeGrafter"/>
</dbReference>
<evidence type="ECO:0000256" key="2">
    <source>
        <dbReference type="ARBA" id="ARBA00004740"/>
    </source>
</evidence>
<dbReference type="SUPFAM" id="SSF51445">
    <property type="entry name" value="(Trans)glycosidases"/>
    <property type="match status" value="1"/>
</dbReference>
<dbReference type="STRING" id="68775.A0A5C3M2F5"/>
<dbReference type="Pfam" id="PF00703">
    <property type="entry name" value="Glyco_hydro_2"/>
    <property type="match status" value="1"/>
</dbReference>
<dbReference type="AlphaFoldDB" id="A0A5C3M2F5"/>
<comment type="pathway">
    <text evidence="2">Glycan metabolism; N-glycan degradation.</text>
</comment>
<evidence type="ECO:0000256" key="7">
    <source>
        <dbReference type="ARBA" id="ARBA00041069"/>
    </source>
</evidence>
<comment type="catalytic activity">
    <reaction evidence="1">
        <text>Hydrolysis of terminal, non-reducing beta-D-mannose residues in beta-D-mannosides.</text>
        <dbReference type="EC" id="3.2.1.25"/>
    </reaction>
</comment>
<evidence type="ECO:0000256" key="4">
    <source>
        <dbReference type="ARBA" id="ARBA00022801"/>
    </source>
</evidence>
<evidence type="ECO:0000256" key="1">
    <source>
        <dbReference type="ARBA" id="ARBA00000829"/>
    </source>
</evidence>
<evidence type="ECO:0000259" key="9">
    <source>
        <dbReference type="Pfam" id="PF00703"/>
    </source>
</evidence>
<evidence type="ECO:0000256" key="5">
    <source>
        <dbReference type="ARBA" id="ARBA00023295"/>
    </source>
</evidence>
<accession>A0A5C3M2F5</accession>
<dbReference type="EMBL" id="ML213601">
    <property type="protein sequence ID" value="TFK38913.1"/>
    <property type="molecule type" value="Genomic_DNA"/>
</dbReference>
<dbReference type="Gene3D" id="2.60.120.260">
    <property type="entry name" value="Galactose-binding domain-like"/>
    <property type="match status" value="1"/>
</dbReference>
<dbReference type="InterPro" id="IPR041447">
    <property type="entry name" value="Mannosidase_ig"/>
</dbReference>
<dbReference type="Pfam" id="PF17786">
    <property type="entry name" value="Mannosidase_ig"/>
    <property type="match status" value="1"/>
</dbReference>
<dbReference type="InterPro" id="IPR036156">
    <property type="entry name" value="Beta-gal/glucu_dom_sf"/>
</dbReference>
<dbReference type="InterPro" id="IPR050887">
    <property type="entry name" value="Beta-mannosidase_GH2"/>
</dbReference>
<dbReference type="PANTHER" id="PTHR43730:SF1">
    <property type="entry name" value="BETA-MANNOSIDASE"/>
    <property type="match status" value="1"/>
</dbReference>
<dbReference type="OrthoDB" id="2866996at2759"/>
<dbReference type="GO" id="GO:0004567">
    <property type="term" value="F:beta-mannosidase activity"/>
    <property type="evidence" value="ECO:0007669"/>
    <property type="project" value="UniProtKB-EC"/>
</dbReference>
<feature type="domain" description="Beta-mannosidase-like galactose-binding" evidence="11">
    <location>
        <begin position="41"/>
        <end position="203"/>
    </location>
</feature>
<proteinExistence type="inferred from homology"/>
<sequence length="912" mass="102816">MSANVQYLSNNWAWKQRSASNAVLPLDELALPDLTGGTENSFVDGWLPAQTFPSEVHVELLKAGRIEDSYIGFNEHKAACIPPNGHTHALLEFEGLDTVCDVYLNGTKILATSNQLRTYFYTLDLTNQDVSQSDGIPVLQEKNSLLLHFYSAKAYAKAEEAKYGKVRAGSVNLGDPSRVYLRKAQYDWRWDWGPELLTCGPYRPITFTTYSTRLVDIHTRAHVALTDSRAGESLTPTFNASLRLDITFAGSLEHAMQVKVILRDGDGREFRSEMVELSGSAIQVGGEEGLGKENQYECKDVLHWVLGEEVELWWPVGYGKQVLYEVEVALLDQNAQILSTFSKRIGFRTVELVQAPLAEEDQHGKGTTFMFVVNAVRIFIGGSNWIPASSLLTTLKPTHYKKWLELLRDGGQNMVRLWGGGVYEPNEFYDACDALGILVWQDFQFACGVYPAHEEFLATVKVEAEQNVRRLRHHPALTLFCGNNEDYQQVLQWGDVPTLPALEIYESLLPAVVSALSDPEIPYHRGSPYGGKGWDTADPTIGDIHQWNVWAGKELPWQEYGRLGGRFVSEFGIPSFPSMRTVSSWMDDAPKKEWHAQSKLMAQHTRAGSFERRFAIVMNENFRLTADLETHVYNTQIMQSEAVSLAYRVWRREWRGKGKEYTSGVVVWQLNDCWPVVSWAIADYFMRAKPVYYTIARELAPVIIGISRIVQKNRDNDRPKQLYEFGAFQTVSATLEIWSTSASLQPISATLRLRFYDLNSSWTHTTFRAVQLLPNQSTELLSFPCPAPEKTGLEHPSCTVVANATLIDDDMGKVLARYTDWPQPYKFLEFPDPGLKVELHVGEEGDKLVITVERPVKGLFFSIAESDGEEPKWSDNALDVVPNDTQTVMVRGLNGRKVFAAYLGKELAFIVA</sequence>
<feature type="domain" description="Mannosidase Ig/CBM-like" evidence="10">
    <location>
        <begin position="734"/>
        <end position="826"/>
    </location>
</feature>
<organism evidence="12 13">
    <name type="scientific">Crucibulum laeve</name>
    <dbReference type="NCBI Taxonomy" id="68775"/>
    <lineage>
        <taxon>Eukaryota</taxon>
        <taxon>Fungi</taxon>
        <taxon>Dikarya</taxon>
        <taxon>Basidiomycota</taxon>
        <taxon>Agaricomycotina</taxon>
        <taxon>Agaricomycetes</taxon>
        <taxon>Agaricomycetidae</taxon>
        <taxon>Agaricales</taxon>
        <taxon>Agaricineae</taxon>
        <taxon>Nidulariaceae</taxon>
        <taxon>Crucibulum</taxon>
    </lineage>
</organism>
<keyword evidence="5" id="KW-0326">Glycosidase</keyword>
<dbReference type="InterPro" id="IPR006102">
    <property type="entry name" value="Ig-like_GH2"/>
</dbReference>
<evidence type="ECO:0000259" key="10">
    <source>
        <dbReference type="Pfam" id="PF17786"/>
    </source>
</evidence>
<dbReference type="FunFam" id="3.20.20.80:FF:000050">
    <property type="entry name" value="Beta-mannosidase B"/>
    <property type="match status" value="1"/>
</dbReference>
<dbReference type="Proteomes" id="UP000308652">
    <property type="component" value="Unassembled WGS sequence"/>
</dbReference>
<dbReference type="InterPro" id="IPR008979">
    <property type="entry name" value="Galactose-bd-like_sf"/>
</dbReference>
<protein>
    <recommendedName>
        <fullName evidence="7">Beta-mannosidase B</fullName>
        <ecNumber evidence="3">3.2.1.25</ecNumber>
    </recommendedName>
    <alternativeName>
        <fullName evidence="8">Mannanase B</fullName>
    </alternativeName>
</protein>
<dbReference type="InterPro" id="IPR017853">
    <property type="entry name" value="GH"/>
</dbReference>
<evidence type="ECO:0000259" key="11">
    <source>
        <dbReference type="Pfam" id="PF22666"/>
    </source>
</evidence>
<evidence type="ECO:0000256" key="3">
    <source>
        <dbReference type="ARBA" id="ARBA00012754"/>
    </source>
</evidence>
<evidence type="ECO:0000256" key="6">
    <source>
        <dbReference type="ARBA" id="ARBA00038429"/>
    </source>
</evidence>
<feature type="domain" description="Glycoside hydrolase family 2 immunoglobulin-like beta-sandwich" evidence="9">
    <location>
        <begin position="272"/>
        <end position="348"/>
    </location>
</feature>
<evidence type="ECO:0000313" key="13">
    <source>
        <dbReference type="Proteomes" id="UP000308652"/>
    </source>
</evidence>
<dbReference type="Gene3D" id="2.60.40.10">
    <property type="entry name" value="Immunoglobulins"/>
    <property type="match status" value="2"/>
</dbReference>
<keyword evidence="13" id="KW-1185">Reference proteome</keyword>
<dbReference type="PANTHER" id="PTHR43730">
    <property type="entry name" value="BETA-MANNOSIDASE"/>
    <property type="match status" value="1"/>
</dbReference>